<evidence type="ECO:0000256" key="4">
    <source>
        <dbReference type="ARBA" id="ARBA00022989"/>
    </source>
</evidence>
<dbReference type="InterPro" id="IPR011701">
    <property type="entry name" value="MFS"/>
</dbReference>
<reference evidence="7 8" key="1">
    <citation type="submission" date="2019-08" db="EMBL/GenBank/DDBJ databases">
        <title>In-depth cultivation of the pig gut microbiome towards novel bacterial diversity and tailored functional studies.</title>
        <authorList>
            <person name="Wylensek D."/>
            <person name="Hitch T.C.A."/>
            <person name="Clavel T."/>
        </authorList>
    </citation>
    <scope>NUCLEOTIDE SEQUENCE [LARGE SCALE GENOMIC DNA]</scope>
    <source>
        <strain evidence="7 8">LKV-178-WT-2A</strain>
    </source>
</reference>
<proteinExistence type="predicted"/>
<keyword evidence="8" id="KW-1185">Reference proteome</keyword>
<dbReference type="Gene3D" id="1.20.1250.20">
    <property type="entry name" value="MFS general substrate transporter like domains"/>
    <property type="match status" value="2"/>
</dbReference>
<dbReference type="Proteomes" id="UP000438914">
    <property type="component" value="Unassembled WGS sequence"/>
</dbReference>
<feature type="transmembrane region" description="Helical" evidence="6">
    <location>
        <begin position="81"/>
        <end position="102"/>
    </location>
</feature>
<name>A0A7K0KDD7_9BACT</name>
<dbReference type="RefSeq" id="WP_154533517.1">
    <property type="nucleotide sequence ID" value="NZ_VUNG01000006.1"/>
</dbReference>
<comment type="caution">
    <text evidence="7">The sequence shown here is derived from an EMBL/GenBank/DDBJ whole genome shotgun (WGS) entry which is preliminary data.</text>
</comment>
<evidence type="ECO:0000313" key="7">
    <source>
        <dbReference type="EMBL" id="MST83941.1"/>
    </source>
</evidence>
<comment type="subcellular location">
    <subcellularLocation>
        <location evidence="1">Cell inner membrane</location>
        <topology evidence="1">Multi-pass membrane protein</topology>
    </subcellularLocation>
</comment>
<keyword evidence="5 6" id="KW-0472">Membrane</keyword>
<evidence type="ECO:0000256" key="2">
    <source>
        <dbReference type="ARBA" id="ARBA00022475"/>
    </source>
</evidence>
<feature type="transmembrane region" description="Helical" evidence="6">
    <location>
        <begin position="155"/>
        <end position="177"/>
    </location>
</feature>
<feature type="transmembrane region" description="Helical" evidence="6">
    <location>
        <begin position="266"/>
        <end position="294"/>
    </location>
</feature>
<keyword evidence="2" id="KW-1003">Cell membrane</keyword>
<dbReference type="PANTHER" id="PTHR43702">
    <property type="entry name" value="L-FUCOSE-PROTON SYMPORTER"/>
    <property type="match status" value="1"/>
</dbReference>
<organism evidence="7 8">
    <name type="scientific">Hallella mizrahii</name>
    <dbReference type="NCBI Taxonomy" id="2606637"/>
    <lineage>
        <taxon>Bacteria</taxon>
        <taxon>Pseudomonadati</taxon>
        <taxon>Bacteroidota</taxon>
        <taxon>Bacteroidia</taxon>
        <taxon>Bacteroidales</taxon>
        <taxon>Prevotellaceae</taxon>
        <taxon>Hallella</taxon>
    </lineage>
</organism>
<dbReference type="InterPro" id="IPR036259">
    <property type="entry name" value="MFS_trans_sf"/>
</dbReference>
<feature type="transmembrane region" description="Helical" evidence="6">
    <location>
        <begin position="228"/>
        <end position="246"/>
    </location>
</feature>
<accession>A0A7K0KDD7</accession>
<dbReference type="GO" id="GO:0022857">
    <property type="term" value="F:transmembrane transporter activity"/>
    <property type="evidence" value="ECO:0007669"/>
    <property type="project" value="InterPro"/>
</dbReference>
<keyword evidence="3 6" id="KW-0812">Transmembrane</keyword>
<feature type="transmembrane region" description="Helical" evidence="6">
    <location>
        <begin position="12"/>
        <end position="37"/>
    </location>
</feature>
<dbReference type="SUPFAM" id="SSF103473">
    <property type="entry name" value="MFS general substrate transporter"/>
    <property type="match status" value="1"/>
</dbReference>
<dbReference type="Pfam" id="PF07690">
    <property type="entry name" value="MFS_1"/>
    <property type="match status" value="1"/>
</dbReference>
<feature type="transmembrane region" description="Helical" evidence="6">
    <location>
        <begin position="306"/>
        <end position="326"/>
    </location>
</feature>
<dbReference type="InterPro" id="IPR050375">
    <property type="entry name" value="MFS_TsgA-like"/>
</dbReference>
<dbReference type="EMBL" id="VUNG01000006">
    <property type="protein sequence ID" value="MST83941.1"/>
    <property type="molecule type" value="Genomic_DNA"/>
</dbReference>
<dbReference type="GO" id="GO:0005886">
    <property type="term" value="C:plasma membrane"/>
    <property type="evidence" value="ECO:0007669"/>
    <property type="project" value="UniProtKB-SubCell"/>
</dbReference>
<evidence type="ECO:0000256" key="1">
    <source>
        <dbReference type="ARBA" id="ARBA00004429"/>
    </source>
</evidence>
<protein>
    <submittedName>
        <fullName evidence="7">Sugar MFS transporter</fullName>
    </submittedName>
</protein>
<evidence type="ECO:0000256" key="5">
    <source>
        <dbReference type="ARBA" id="ARBA00023136"/>
    </source>
</evidence>
<evidence type="ECO:0000256" key="6">
    <source>
        <dbReference type="SAM" id="Phobius"/>
    </source>
</evidence>
<keyword evidence="4 6" id="KW-1133">Transmembrane helix</keyword>
<feature type="transmembrane region" description="Helical" evidence="6">
    <location>
        <begin position="189"/>
        <end position="208"/>
    </location>
</feature>
<feature type="transmembrane region" description="Helical" evidence="6">
    <location>
        <begin position="114"/>
        <end position="135"/>
    </location>
</feature>
<dbReference type="PANTHER" id="PTHR43702:SF3">
    <property type="entry name" value="PROTEIN TSGA"/>
    <property type="match status" value="1"/>
</dbReference>
<feature type="transmembrane region" description="Helical" evidence="6">
    <location>
        <begin position="49"/>
        <end position="69"/>
    </location>
</feature>
<evidence type="ECO:0000256" key="3">
    <source>
        <dbReference type="ARBA" id="ARBA00022692"/>
    </source>
</evidence>
<feature type="transmembrane region" description="Helical" evidence="6">
    <location>
        <begin position="346"/>
        <end position="366"/>
    </location>
</feature>
<gene>
    <name evidence="7" type="ORF">FYJ73_04530</name>
</gene>
<feature type="transmembrane region" description="Helical" evidence="6">
    <location>
        <begin position="410"/>
        <end position="429"/>
    </location>
</feature>
<sequence length="444" mass="46808">MQETNQKGRSIAIVAMIFLFGMIAFVTNLAAPIGVIWKNQPALEGSNTLGMLGNMMNFLAYLFMGIPSGKMLQRIGYKKTALVAVAFGFAGVFIQFLSGQLFTHSLLMGLPTNFYVYLLGAFVAGISVCMLNTVVNPMLNLLGGGGKKGNQLLQIGGTLNSFMGTLTPMLVGALIGTVTKDTAISDVNIVLYLAMGIFAATFIILSFIPIADPESNNTEGVTFEHSPFYFRHFTLGVIAIFLYVGTEVGIPGTLNFFLSDTSAAGAGLNVATAATIGGFAAGTYWLLMLVGRFVAGLIGSKVSSRVMMGTTNAIGVCLIITAMVLPKTVTGAIPVFTGSGFEMTELPLSAILLVCCGLCTSVMWSCTFNLATEGLGKYTAAASGIFMTMVVGGGILPMVQNAIADKAGYMVSYVVPLVAMCYMFFYAVWGSRIVNKEASAEQAS</sequence>
<dbReference type="AlphaFoldDB" id="A0A7K0KDD7"/>
<evidence type="ECO:0000313" key="8">
    <source>
        <dbReference type="Proteomes" id="UP000438914"/>
    </source>
</evidence>
<feature type="transmembrane region" description="Helical" evidence="6">
    <location>
        <begin position="378"/>
        <end position="398"/>
    </location>
</feature>